<evidence type="ECO:0000313" key="3">
    <source>
        <dbReference type="Proteomes" id="UP001432027"/>
    </source>
</evidence>
<evidence type="ECO:0000256" key="1">
    <source>
        <dbReference type="SAM" id="MobiDB-lite"/>
    </source>
</evidence>
<protein>
    <recommendedName>
        <fullName evidence="4">Endosome-associated-trafficking regulator 1</fullName>
    </recommendedName>
</protein>
<feature type="non-terminal residue" evidence="2">
    <location>
        <position position="166"/>
    </location>
</feature>
<feature type="region of interest" description="Disordered" evidence="1">
    <location>
        <begin position="1"/>
        <end position="67"/>
    </location>
</feature>
<dbReference type="EMBL" id="BTSX01000002">
    <property type="protein sequence ID" value="GMS83473.1"/>
    <property type="molecule type" value="Genomic_DNA"/>
</dbReference>
<evidence type="ECO:0008006" key="4">
    <source>
        <dbReference type="Google" id="ProtNLM"/>
    </source>
</evidence>
<keyword evidence="3" id="KW-1185">Reference proteome</keyword>
<comment type="caution">
    <text evidence="2">The sequence shown here is derived from an EMBL/GenBank/DDBJ whole genome shotgun (WGS) entry which is preliminary data.</text>
</comment>
<evidence type="ECO:0000313" key="2">
    <source>
        <dbReference type="EMBL" id="GMS83473.1"/>
    </source>
</evidence>
<feature type="compositionally biased region" description="Basic and acidic residues" evidence="1">
    <location>
        <begin position="54"/>
        <end position="67"/>
    </location>
</feature>
<name>A0AAV5SS99_9BILA</name>
<dbReference type="Proteomes" id="UP001432027">
    <property type="component" value="Unassembled WGS sequence"/>
</dbReference>
<reference evidence="2" key="1">
    <citation type="submission" date="2023-10" db="EMBL/GenBank/DDBJ databases">
        <title>Genome assembly of Pristionchus species.</title>
        <authorList>
            <person name="Yoshida K."/>
            <person name="Sommer R.J."/>
        </authorList>
    </citation>
    <scope>NUCLEOTIDE SEQUENCE</scope>
    <source>
        <strain evidence="2">RS0144</strain>
    </source>
</reference>
<proteinExistence type="predicted"/>
<dbReference type="AlphaFoldDB" id="A0AAV5SS99"/>
<gene>
    <name evidence="2" type="ORF">PENTCL1PPCAC_5648</name>
</gene>
<accession>A0AAV5SS99</accession>
<sequence>MKDASKCVRPSKRHVIVFDDDESTNEQPSAKSVKREEERDVITVGDEESTNDEQDYHAEKNRADDLEKRLTDVSSRLENTKKRAENVFAAKVELTRENETLKMKLAELKRSARQSDSVNSKLQLKLAEVSTQLEEARKRAVSHPELELENETLKAEMAKMRYEHQG</sequence>
<organism evidence="2 3">
    <name type="scientific">Pristionchus entomophagus</name>
    <dbReference type="NCBI Taxonomy" id="358040"/>
    <lineage>
        <taxon>Eukaryota</taxon>
        <taxon>Metazoa</taxon>
        <taxon>Ecdysozoa</taxon>
        <taxon>Nematoda</taxon>
        <taxon>Chromadorea</taxon>
        <taxon>Rhabditida</taxon>
        <taxon>Rhabditina</taxon>
        <taxon>Diplogasteromorpha</taxon>
        <taxon>Diplogasteroidea</taxon>
        <taxon>Neodiplogasteridae</taxon>
        <taxon>Pristionchus</taxon>
    </lineage>
</organism>